<comment type="caution">
    <text evidence="1">The sequence shown here is derived from an EMBL/GenBank/DDBJ whole genome shotgun (WGS) entry which is preliminary data.</text>
</comment>
<proteinExistence type="predicted"/>
<dbReference type="AlphaFoldDB" id="A0A232EFK9"/>
<keyword evidence="2" id="KW-1185">Reference proteome</keyword>
<dbReference type="EMBL" id="NNAY01004968">
    <property type="protein sequence ID" value="OXU17159.1"/>
    <property type="molecule type" value="Genomic_DNA"/>
</dbReference>
<organism evidence="1 2">
    <name type="scientific">Trichomalopsis sarcophagae</name>
    <dbReference type="NCBI Taxonomy" id="543379"/>
    <lineage>
        <taxon>Eukaryota</taxon>
        <taxon>Metazoa</taxon>
        <taxon>Ecdysozoa</taxon>
        <taxon>Arthropoda</taxon>
        <taxon>Hexapoda</taxon>
        <taxon>Insecta</taxon>
        <taxon>Pterygota</taxon>
        <taxon>Neoptera</taxon>
        <taxon>Endopterygota</taxon>
        <taxon>Hymenoptera</taxon>
        <taxon>Apocrita</taxon>
        <taxon>Proctotrupomorpha</taxon>
        <taxon>Chalcidoidea</taxon>
        <taxon>Pteromalidae</taxon>
        <taxon>Pteromalinae</taxon>
        <taxon>Trichomalopsis</taxon>
    </lineage>
</organism>
<name>A0A232EFK9_9HYME</name>
<reference evidence="1 2" key="1">
    <citation type="journal article" date="2017" name="Curr. Biol.">
        <title>The Evolution of Venom by Co-option of Single-Copy Genes.</title>
        <authorList>
            <person name="Martinson E.O."/>
            <person name="Mrinalini"/>
            <person name="Kelkar Y.D."/>
            <person name="Chang C.H."/>
            <person name="Werren J.H."/>
        </authorList>
    </citation>
    <scope>NUCLEOTIDE SEQUENCE [LARGE SCALE GENOMIC DNA]</scope>
    <source>
        <strain evidence="1 2">Alberta</strain>
        <tissue evidence="1">Whole body</tissue>
    </source>
</reference>
<protein>
    <submittedName>
        <fullName evidence="1">Uncharacterized protein</fullName>
    </submittedName>
</protein>
<dbReference type="Proteomes" id="UP000215335">
    <property type="component" value="Unassembled WGS sequence"/>
</dbReference>
<evidence type="ECO:0000313" key="1">
    <source>
        <dbReference type="EMBL" id="OXU17159.1"/>
    </source>
</evidence>
<sequence>MYVLSDNRSGLATVATGTNTITATTNSKVMTAAAQRIDQVKLVVVKPNRSRKKPTALTVLGIAVANPS</sequence>
<gene>
    <name evidence="1" type="ORF">TSAR_013292</name>
</gene>
<accession>A0A232EFK9</accession>
<evidence type="ECO:0000313" key="2">
    <source>
        <dbReference type="Proteomes" id="UP000215335"/>
    </source>
</evidence>